<evidence type="ECO:0000313" key="2">
    <source>
        <dbReference type="Proteomes" id="UP001060085"/>
    </source>
</evidence>
<reference evidence="2" key="1">
    <citation type="journal article" date="2023" name="Nat. Plants">
        <title>Single-cell RNA sequencing provides a high-resolution roadmap for understanding the multicellular compartmentation of specialized metabolism.</title>
        <authorList>
            <person name="Sun S."/>
            <person name="Shen X."/>
            <person name="Li Y."/>
            <person name="Li Y."/>
            <person name="Wang S."/>
            <person name="Li R."/>
            <person name="Zhang H."/>
            <person name="Shen G."/>
            <person name="Guo B."/>
            <person name="Wei J."/>
            <person name="Xu J."/>
            <person name="St-Pierre B."/>
            <person name="Chen S."/>
            <person name="Sun C."/>
        </authorList>
    </citation>
    <scope>NUCLEOTIDE SEQUENCE [LARGE SCALE GENOMIC DNA]</scope>
</reference>
<comment type="caution">
    <text evidence="1">The sequence shown here is derived from an EMBL/GenBank/DDBJ whole genome shotgun (WGS) entry which is preliminary data.</text>
</comment>
<organism evidence="1 2">
    <name type="scientific">Catharanthus roseus</name>
    <name type="common">Madagascar periwinkle</name>
    <name type="synonym">Vinca rosea</name>
    <dbReference type="NCBI Taxonomy" id="4058"/>
    <lineage>
        <taxon>Eukaryota</taxon>
        <taxon>Viridiplantae</taxon>
        <taxon>Streptophyta</taxon>
        <taxon>Embryophyta</taxon>
        <taxon>Tracheophyta</taxon>
        <taxon>Spermatophyta</taxon>
        <taxon>Magnoliopsida</taxon>
        <taxon>eudicotyledons</taxon>
        <taxon>Gunneridae</taxon>
        <taxon>Pentapetalae</taxon>
        <taxon>asterids</taxon>
        <taxon>lamiids</taxon>
        <taxon>Gentianales</taxon>
        <taxon>Apocynaceae</taxon>
        <taxon>Rauvolfioideae</taxon>
        <taxon>Vinceae</taxon>
        <taxon>Catharanthinae</taxon>
        <taxon>Catharanthus</taxon>
    </lineage>
</organism>
<gene>
    <name evidence="1" type="ORF">M9H77_27356</name>
</gene>
<name>A0ACC0AF07_CATRO</name>
<protein>
    <submittedName>
        <fullName evidence="1">Uncharacterized protein</fullName>
    </submittedName>
</protein>
<keyword evidence="2" id="KW-1185">Reference proteome</keyword>
<dbReference type="Proteomes" id="UP001060085">
    <property type="component" value="Linkage Group LG06"/>
</dbReference>
<evidence type="ECO:0000313" key="1">
    <source>
        <dbReference type="EMBL" id="KAI5658563.1"/>
    </source>
</evidence>
<sequence>MVADVDGKKKAKTAENKTILLQGFRLRSKQKVDQKSSRLLHNKQLIIIKIRGTTERHLPPPWTVTVGRTMTNREAEWMSNSDYASSRRLKQGFDIIGKEHVHMELAVNFFMEKQITGLTPLHRGRNMPSIFKMVLSLVNGDNTSLAEGGYASLTIVLEPNNDEKNGRGSSEVVAIAQGRR</sequence>
<proteinExistence type="predicted"/>
<accession>A0ACC0AF07</accession>
<dbReference type="EMBL" id="CM044706">
    <property type="protein sequence ID" value="KAI5658563.1"/>
    <property type="molecule type" value="Genomic_DNA"/>
</dbReference>